<dbReference type="Proteomes" id="UP000519004">
    <property type="component" value="Unassembled WGS sequence"/>
</dbReference>
<dbReference type="PANTHER" id="PTHR39594">
    <property type="entry name" value="PROTEIN YCHQ"/>
    <property type="match status" value="1"/>
</dbReference>
<dbReference type="PIRSF" id="PIRSF005610">
    <property type="entry name" value="SirB"/>
    <property type="match status" value="1"/>
</dbReference>
<sequence>MIEYYLQIKHAHIGLVLLSGGLFALRGTAALAGMRWPLAAPVRYLSYTIDTALLTAALMLLVVLRLNPFATGWLVVKLLLLVAYIVLGVLALKRARTRAGRALCLAVALAAFGFMYSVARAHHPLGFLQGLLS</sequence>
<dbReference type="RefSeq" id="WP_183949071.1">
    <property type="nucleotide sequence ID" value="NZ_JACHHX010000019.1"/>
</dbReference>
<feature type="transmembrane region" description="Helical" evidence="1">
    <location>
        <begin position="44"/>
        <end position="64"/>
    </location>
</feature>
<evidence type="ECO:0000313" key="2">
    <source>
        <dbReference type="EMBL" id="MBB5016405.1"/>
    </source>
</evidence>
<proteinExistence type="predicted"/>
<keyword evidence="1" id="KW-1133">Transmembrane helix</keyword>
<keyword evidence="1" id="KW-0472">Membrane</keyword>
<accession>A0A7W7Y1R4</accession>
<name>A0A7W7Y1R4_9GAMM</name>
<dbReference type="PANTHER" id="PTHR39594:SF1">
    <property type="entry name" value="PROTEIN YCHQ"/>
    <property type="match status" value="1"/>
</dbReference>
<keyword evidence="1" id="KW-0812">Transmembrane</keyword>
<dbReference type="EMBL" id="JACHHX010000019">
    <property type="protein sequence ID" value="MBB5016405.1"/>
    <property type="molecule type" value="Genomic_DNA"/>
</dbReference>
<evidence type="ECO:0000313" key="3">
    <source>
        <dbReference type="Proteomes" id="UP000519004"/>
    </source>
</evidence>
<dbReference type="GO" id="GO:0005886">
    <property type="term" value="C:plasma membrane"/>
    <property type="evidence" value="ECO:0007669"/>
    <property type="project" value="TreeGrafter"/>
</dbReference>
<evidence type="ECO:0000256" key="1">
    <source>
        <dbReference type="SAM" id="Phobius"/>
    </source>
</evidence>
<gene>
    <name evidence="2" type="ORF">HNQ58_002320</name>
</gene>
<feature type="transmembrane region" description="Helical" evidence="1">
    <location>
        <begin position="99"/>
        <end position="119"/>
    </location>
</feature>
<keyword evidence="3" id="KW-1185">Reference proteome</keyword>
<protein>
    <submittedName>
        <fullName evidence="2">Putative membrane protein SirB2</fullName>
    </submittedName>
</protein>
<dbReference type="Pfam" id="PF04247">
    <property type="entry name" value="SirB"/>
    <property type="match status" value="1"/>
</dbReference>
<dbReference type="AlphaFoldDB" id="A0A7W7Y1R4"/>
<dbReference type="InterPro" id="IPR007360">
    <property type="entry name" value="SirB"/>
</dbReference>
<reference evidence="2 3" key="1">
    <citation type="submission" date="2020-08" db="EMBL/GenBank/DDBJ databases">
        <title>Genomic Encyclopedia of Type Strains, Phase IV (KMG-IV): sequencing the most valuable type-strain genomes for metagenomic binning, comparative biology and taxonomic classification.</title>
        <authorList>
            <person name="Goeker M."/>
        </authorList>
    </citation>
    <scope>NUCLEOTIDE SEQUENCE [LARGE SCALE GENOMIC DNA]</scope>
    <source>
        <strain evidence="2 3">DSM 25897</strain>
    </source>
</reference>
<comment type="caution">
    <text evidence="2">The sequence shown here is derived from an EMBL/GenBank/DDBJ whole genome shotgun (WGS) entry which is preliminary data.</text>
</comment>
<feature type="transmembrane region" description="Helical" evidence="1">
    <location>
        <begin position="12"/>
        <end position="32"/>
    </location>
</feature>
<organism evidence="2 3">
    <name type="scientific">Rehaibacterium terrae</name>
    <dbReference type="NCBI Taxonomy" id="1341696"/>
    <lineage>
        <taxon>Bacteria</taxon>
        <taxon>Pseudomonadati</taxon>
        <taxon>Pseudomonadota</taxon>
        <taxon>Gammaproteobacteria</taxon>
        <taxon>Lysobacterales</taxon>
        <taxon>Lysobacteraceae</taxon>
        <taxon>Rehaibacterium</taxon>
    </lineage>
</organism>
<feature type="transmembrane region" description="Helical" evidence="1">
    <location>
        <begin position="70"/>
        <end position="92"/>
    </location>
</feature>